<feature type="transmembrane region" description="Helical" evidence="1">
    <location>
        <begin position="83"/>
        <end position="103"/>
    </location>
</feature>
<dbReference type="Proteomes" id="UP000199516">
    <property type="component" value="Unassembled WGS sequence"/>
</dbReference>
<evidence type="ECO:0000313" key="2">
    <source>
        <dbReference type="EMBL" id="SFF00173.1"/>
    </source>
</evidence>
<dbReference type="SMART" id="SM01251">
    <property type="entry name" value="KbaA"/>
    <property type="match status" value="1"/>
</dbReference>
<keyword evidence="3" id="KW-1185">Reference proteome</keyword>
<keyword evidence="1" id="KW-0472">Membrane</keyword>
<proteinExistence type="predicted"/>
<evidence type="ECO:0000256" key="1">
    <source>
        <dbReference type="SAM" id="Phobius"/>
    </source>
</evidence>
<feature type="transmembrane region" description="Helical" evidence="1">
    <location>
        <begin position="47"/>
        <end position="71"/>
    </location>
</feature>
<organism evidence="2 3">
    <name type="scientific">Alteribacillus iranensis</name>
    <dbReference type="NCBI Taxonomy" id="930128"/>
    <lineage>
        <taxon>Bacteria</taxon>
        <taxon>Bacillati</taxon>
        <taxon>Bacillota</taxon>
        <taxon>Bacilli</taxon>
        <taxon>Bacillales</taxon>
        <taxon>Bacillaceae</taxon>
        <taxon>Alteribacillus</taxon>
    </lineage>
</organism>
<dbReference type="GO" id="GO:0045881">
    <property type="term" value="P:positive regulation of sporulation resulting in formation of a cellular spore"/>
    <property type="evidence" value="ECO:0007669"/>
    <property type="project" value="InterPro"/>
</dbReference>
<dbReference type="STRING" id="930128.SAMN05192532_1093"/>
<gene>
    <name evidence="2" type="ORF">SAMN05192532_1093</name>
</gene>
<sequence length="203" mass="23394">MTLNSRKLVYLFFTTLVIGAAAGTITGVLLDTETYFSGGFLNFLFGTLWMFGICAAISLVAQMGFFAYLTFHRLALGLFKSVRLWNWVQAVLVVFVFFDLIYLRYIAFASEDETLWGYMVMPVLLLVFSLIVAYQKQKETNKETFLSALFFMYVITTIEWIPALTVNAVNESKWLWIYLAPLLTANTWQLLTLHRLTREPNKK</sequence>
<feature type="transmembrane region" description="Helical" evidence="1">
    <location>
        <begin position="175"/>
        <end position="193"/>
    </location>
</feature>
<name>A0A1I2F5B1_9BACI</name>
<dbReference type="Pfam" id="PF14089">
    <property type="entry name" value="KbaA"/>
    <property type="match status" value="1"/>
</dbReference>
<feature type="transmembrane region" description="Helical" evidence="1">
    <location>
        <begin position="115"/>
        <end position="133"/>
    </location>
</feature>
<keyword evidence="1" id="KW-1133">Transmembrane helix</keyword>
<protein>
    <submittedName>
        <fullName evidence="2">KinB signaling pathway activation protein</fullName>
    </submittedName>
</protein>
<dbReference type="InterPro" id="IPR024164">
    <property type="entry name" value="KinB-signalling_activ"/>
</dbReference>
<dbReference type="AlphaFoldDB" id="A0A1I2F5B1"/>
<feature type="transmembrane region" description="Helical" evidence="1">
    <location>
        <begin position="145"/>
        <end position="163"/>
    </location>
</feature>
<keyword evidence="1" id="KW-0812">Transmembrane</keyword>
<accession>A0A1I2F5B1</accession>
<reference evidence="2 3" key="1">
    <citation type="submission" date="2016-10" db="EMBL/GenBank/DDBJ databases">
        <authorList>
            <person name="de Groot N.N."/>
        </authorList>
    </citation>
    <scope>NUCLEOTIDE SEQUENCE [LARGE SCALE GENOMIC DNA]</scope>
    <source>
        <strain evidence="2 3">DSM 23995</strain>
    </source>
</reference>
<dbReference type="PIRSF" id="PIRSF029886">
    <property type="entry name" value="KBAA"/>
    <property type="match status" value="1"/>
</dbReference>
<evidence type="ECO:0000313" key="3">
    <source>
        <dbReference type="Proteomes" id="UP000199516"/>
    </source>
</evidence>
<dbReference type="EMBL" id="FONT01000009">
    <property type="protein sequence ID" value="SFF00173.1"/>
    <property type="molecule type" value="Genomic_DNA"/>
</dbReference>